<dbReference type="Pfam" id="PF06985">
    <property type="entry name" value="HET"/>
    <property type="match status" value="1"/>
</dbReference>
<dbReference type="Proteomes" id="UP001172684">
    <property type="component" value="Unassembled WGS sequence"/>
</dbReference>
<evidence type="ECO:0000313" key="3">
    <source>
        <dbReference type="Proteomes" id="UP001172684"/>
    </source>
</evidence>
<feature type="domain" description="Heterokaryon incompatibility" evidence="1">
    <location>
        <begin position="66"/>
        <end position="147"/>
    </location>
</feature>
<dbReference type="InterPro" id="IPR052895">
    <property type="entry name" value="HetReg/Transcr_Mod"/>
</dbReference>
<comment type="caution">
    <text evidence="2">The sequence shown here is derived from an EMBL/GenBank/DDBJ whole genome shotgun (WGS) entry which is preliminary data.</text>
</comment>
<evidence type="ECO:0000259" key="1">
    <source>
        <dbReference type="Pfam" id="PF06985"/>
    </source>
</evidence>
<organism evidence="2 3">
    <name type="scientific">Coniosporium apollinis</name>
    <dbReference type="NCBI Taxonomy" id="61459"/>
    <lineage>
        <taxon>Eukaryota</taxon>
        <taxon>Fungi</taxon>
        <taxon>Dikarya</taxon>
        <taxon>Ascomycota</taxon>
        <taxon>Pezizomycotina</taxon>
        <taxon>Dothideomycetes</taxon>
        <taxon>Dothideomycetes incertae sedis</taxon>
        <taxon>Coniosporium</taxon>
    </lineage>
</organism>
<dbReference type="EMBL" id="JAPDRL010000069">
    <property type="protein sequence ID" value="KAJ9660028.1"/>
    <property type="molecule type" value="Genomic_DNA"/>
</dbReference>
<dbReference type="PANTHER" id="PTHR24148:SF82">
    <property type="entry name" value="HETEROKARYON INCOMPATIBILITY DOMAIN-CONTAINING PROTEIN"/>
    <property type="match status" value="1"/>
</dbReference>
<dbReference type="InterPro" id="IPR010730">
    <property type="entry name" value="HET"/>
</dbReference>
<sequence length="337" mass="38655">MEAPEPIPLSTDEESDHHVELEGLFERKQLDSASQDIRLLSLLPGHWEDDIRCSVRVVSLKDNPAYETLSYVWGDPTVTKPIFVDGGETQITTNLEDALRHLRDPDNALTVWIDALCINQASDEEKQHQVGMMREIYRNYARVYRATYEPFKGMGTTQADWDYRLGPLYSQWLQLAQLPKKYQCEDSITTSRQRAFWRTITGDLSFTSTPFLETKLDRATRVDMKAYETWLAMVHATAGPVASDEVERLELTATYGRSFFVTKDDHMGLCYPTAQAGDEVWVLYGGRLPFILRPRNEEPDSSGARYYTFIGDCYLDGFMDGRAVDNPLYDERTVTLR</sequence>
<dbReference type="Pfam" id="PF26639">
    <property type="entry name" value="Het-6_barrel"/>
    <property type="match status" value="1"/>
</dbReference>
<keyword evidence="3" id="KW-1185">Reference proteome</keyword>
<gene>
    <name evidence="2" type="ORF">H2201_007069</name>
</gene>
<reference evidence="2" key="1">
    <citation type="submission" date="2022-10" db="EMBL/GenBank/DDBJ databases">
        <title>Culturing micro-colonial fungi from biological soil crusts in the Mojave desert and describing Neophaeococcomyces mojavensis, and introducing the new genera and species Taxawa tesnikishii.</title>
        <authorList>
            <person name="Kurbessoian T."/>
            <person name="Stajich J.E."/>
        </authorList>
    </citation>
    <scope>NUCLEOTIDE SEQUENCE</scope>
    <source>
        <strain evidence="2">TK_1</strain>
    </source>
</reference>
<proteinExistence type="predicted"/>
<name>A0ABQ9NMJ8_9PEZI</name>
<evidence type="ECO:0000313" key="2">
    <source>
        <dbReference type="EMBL" id="KAJ9660028.1"/>
    </source>
</evidence>
<dbReference type="PANTHER" id="PTHR24148">
    <property type="entry name" value="ANKYRIN REPEAT DOMAIN-CONTAINING PROTEIN 39 HOMOLOG-RELATED"/>
    <property type="match status" value="1"/>
</dbReference>
<protein>
    <recommendedName>
        <fullName evidence="1">Heterokaryon incompatibility domain-containing protein</fullName>
    </recommendedName>
</protein>
<accession>A0ABQ9NMJ8</accession>